<protein>
    <submittedName>
        <fullName evidence="1">Uncharacterized protein</fullName>
    </submittedName>
</protein>
<accession>A0AAD8V9T6</accession>
<evidence type="ECO:0000313" key="1">
    <source>
        <dbReference type="EMBL" id="KAK1598339.1"/>
    </source>
</evidence>
<dbReference type="Proteomes" id="UP001230504">
    <property type="component" value="Unassembled WGS sequence"/>
</dbReference>
<comment type="caution">
    <text evidence="1">The sequence shown here is derived from an EMBL/GenBank/DDBJ whole genome shotgun (WGS) entry which is preliminary data.</text>
</comment>
<name>A0AAD8V9T6_9PEZI</name>
<dbReference type="EMBL" id="JAHLJV010000005">
    <property type="protein sequence ID" value="KAK1598339.1"/>
    <property type="molecule type" value="Genomic_DNA"/>
</dbReference>
<dbReference type="RefSeq" id="XP_060419044.1">
    <property type="nucleotide sequence ID" value="XM_060562679.1"/>
</dbReference>
<proteinExistence type="predicted"/>
<reference evidence="1" key="1">
    <citation type="submission" date="2021-06" db="EMBL/GenBank/DDBJ databases">
        <title>Comparative genomics, transcriptomics and evolutionary studies reveal genomic signatures of adaptation to plant cell wall in hemibiotrophic fungi.</title>
        <authorList>
            <consortium name="DOE Joint Genome Institute"/>
            <person name="Baroncelli R."/>
            <person name="Diaz J.F."/>
            <person name="Benocci T."/>
            <person name="Peng M."/>
            <person name="Battaglia E."/>
            <person name="Haridas S."/>
            <person name="Andreopoulos W."/>
            <person name="Labutti K."/>
            <person name="Pangilinan J."/>
            <person name="Floch G.L."/>
            <person name="Makela M.R."/>
            <person name="Henrissat B."/>
            <person name="Grigoriev I.V."/>
            <person name="Crouch J.A."/>
            <person name="De Vries R.P."/>
            <person name="Sukno S.A."/>
            <person name="Thon M.R."/>
        </authorList>
    </citation>
    <scope>NUCLEOTIDE SEQUENCE</scope>
    <source>
        <strain evidence="1">CBS 125086</strain>
    </source>
</reference>
<keyword evidence="2" id="KW-1185">Reference proteome</keyword>
<sequence>MELVKGVDGVKKPPTHYASVDRNPVLTAGNSDLALSPRAWVMPPVKERPPCPHNPKLLSGPKCSSPPYTGFRSLGRLEMPAGAAAATASSPTEGHRPTPLVPIIVLVRSSCRKSAINVTYMAIPSFLRMLSPARYSVLCTHIDSRLCARKALCCLVAYPQRVTASFGFFSSA</sequence>
<gene>
    <name evidence="1" type="ORF">LY79DRAFT_656064</name>
</gene>
<organism evidence="1 2">
    <name type="scientific">Colletotrichum navitas</name>
    <dbReference type="NCBI Taxonomy" id="681940"/>
    <lineage>
        <taxon>Eukaryota</taxon>
        <taxon>Fungi</taxon>
        <taxon>Dikarya</taxon>
        <taxon>Ascomycota</taxon>
        <taxon>Pezizomycotina</taxon>
        <taxon>Sordariomycetes</taxon>
        <taxon>Hypocreomycetidae</taxon>
        <taxon>Glomerellales</taxon>
        <taxon>Glomerellaceae</taxon>
        <taxon>Colletotrichum</taxon>
        <taxon>Colletotrichum graminicola species complex</taxon>
    </lineage>
</organism>
<evidence type="ECO:0000313" key="2">
    <source>
        <dbReference type="Proteomes" id="UP001230504"/>
    </source>
</evidence>
<dbReference type="GeneID" id="85446919"/>
<dbReference type="AlphaFoldDB" id="A0AAD8V9T6"/>